<keyword evidence="1" id="KW-0805">Transcription regulation</keyword>
<dbReference type="Proteomes" id="UP000237466">
    <property type="component" value="Unassembled WGS sequence"/>
</dbReference>
<name>A0A2S3R5P8_VIBVL</name>
<evidence type="ECO:0000256" key="1">
    <source>
        <dbReference type="ARBA" id="ARBA00023015"/>
    </source>
</evidence>
<reference evidence="5" key="2">
    <citation type="journal article" date="2018" name="Genome Biol.">
        <title>SKESA: strategic k-mer extension for scrupulous assemblies.</title>
        <authorList>
            <person name="Souvorov A."/>
            <person name="Agarwala R."/>
            <person name="Lipman D.J."/>
        </authorList>
    </citation>
    <scope>NUCLEOTIDE SEQUENCE</scope>
    <source>
        <strain evidence="5">BCW_3452</strain>
    </source>
</reference>
<dbReference type="RefSeq" id="WP_011149413.1">
    <property type="nucleotide sequence ID" value="NZ_CABMOC010000004.1"/>
</dbReference>
<reference evidence="5" key="3">
    <citation type="submission" date="2019-01" db="EMBL/GenBank/DDBJ databases">
        <authorList>
            <consortium name="NCBI Pathogen Detection Project"/>
        </authorList>
    </citation>
    <scope>NUCLEOTIDE SEQUENCE</scope>
    <source>
        <strain evidence="5">BCW_3452</strain>
    </source>
</reference>
<dbReference type="EMBL" id="DACRBY010000004">
    <property type="protein sequence ID" value="HAS8539079.1"/>
    <property type="molecule type" value="Genomic_DNA"/>
</dbReference>
<dbReference type="Pfam" id="PF00392">
    <property type="entry name" value="GntR"/>
    <property type="match status" value="1"/>
</dbReference>
<keyword evidence="2" id="KW-0238">DNA-binding</keyword>
<dbReference type="PANTHER" id="PTHR43537:SF20">
    <property type="entry name" value="HTH-TYPE TRANSCRIPTIONAL REPRESSOR GLAR"/>
    <property type="match status" value="1"/>
</dbReference>
<dbReference type="PANTHER" id="PTHR43537">
    <property type="entry name" value="TRANSCRIPTIONAL REGULATOR, GNTR FAMILY"/>
    <property type="match status" value="1"/>
</dbReference>
<evidence type="ECO:0000259" key="4">
    <source>
        <dbReference type="PROSITE" id="PS50949"/>
    </source>
</evidence>
<dbReference type="InterPro" id="IPR036388">
    <property type="entry name" value="WH-like_DNA-bd_sf"/>
</dbReference>
<evidence type="ECO:0000313" key="6">
    <source>
        <dbReference type="EMBL" id="POB48989.1"/>
    </source>
</evidence>
<dbReference type="EMBL" id="PDGH01000054">
    <property type="protein sequence ID" value="POB48989.1"/>
    <property type="molecule type" value="Genomic_DNA"/>
</dbReference>
<keyword evidence="3" id="KW-0804">Transcription</keyword>
<evidence type="ECO:0000256" key="3">
    <source>
        <dbReference type="ARBA" id="ARBA00023163"/>
    </source>
</evidence>
<feature type="domain" description="HTH gntR-type" evidence="4">
    <location>
        <begin position="4"/>
        <end position="71"/>
    </location>
</feature>
<protein>
    <submittedName>
        <fullName evidence="6">GntR family transcriptional regulator</fullName>
    </submittedName>
</protein>
<dbReference type="SUPFAM" id="SSF48008">
    <property type="entry name" value="GntR ligand-binding domain-like"/>
    <property type="match status" value="1"/>
</dbReference>
<proteinExistence type="predicted"/>
<dbReference type="InterPro" id="IPR008920">
    <property type="entry name" value="TF_FadR/GntR_C"/>
</dbReference>
<dbReference type="InterPro" id="IPR011711">
    <property type="entry name" value="GntR_C"/>
</dbReference>
<dbReference type="PROSITE" id="PS50949">
    <property type="entry name" value="HTH_GNTR"/>
    <property type="match status" value="1"/>
</dbReference>
<dbReference type="GO" id="GO:0003700">
    <property type="term" value="F:DNA-binding transcription factor activity"/>
    <property type="evidence" value="ECO:0007669"/>
    <property type="project" value="InterPro"/>
</dbReference>
<gene>
    <name evidence="6" type="ORF">CRN52_05860</name>
    <name evidence="5" type="ORF">I7730_04675</name>
</gene>
<dbReference type="KEGG" id="vvl:VV93_v1c04650"/>
<comment type="caution">
    <text evidence="6">The sequence shown here is derived from an EMBL/GenBank/DDBJ whole genome shotgun (WGS) entry which is preliminary data.</text>
</comment>
<organism evidence="6 7">
    <name type="scientific">Vibrio vulnificus</name>
    <dbReference type="NCBI Taxonomy" id="672"/>
    <lineage>
        <taxon>Bacteria</taxon>
        <taxon>Pseudomonadati</taxon>
        <taxon>Pseudomonadota</taxon>
        <taxon>Gammaproteobacteria</taxon>
        <taxon>Vibrionales</taxon>
        <taxon>Vibrionaceae</taxon>
        <taxon>Vibrio</taxon>
    </lineage>
</organism>
<dbReference type="InterPro" id="IPR036390">
    <property type="entry name" value="WH_DNA-bd_sf"/>
</dbReference>
<dbReference type="SMART" id="SM00895">
    <property type="entry name" value="FCD"/>
    <property type="match status" value="1"/>
</dbReference>
<dbReference type="GO" id="GO:0003677">
    <property type="term" value="F:DNA binding"/>
    <property type="evidence" value="ECO:0007669"/>
    <property type="project" value="UniProtKB-KW"/>
</dbReference>
<evidence type="ECO:0000313" key="5">
    <source>
        <dbReference type="EMBL" id="HAS8539079.1"/>
    </source>
</evidence>
<dbReference type="InterPro" id="IPR000524">
    <property type="entry name" value="Tscrpt_reg_HTH_GntR"/>
</dbReference>
<dbReference type="Pfam" id="PF07729">
    <property type="entry name" value="FCD"/>
    <property type="match status" value="1"/>
</dbReference>
<sequence length="220" mass="25196">MSSPTLTDKVSKMICQDILHGELKPGQKLVVADLKDKYNVGASPIREALVQLSWSKYVKLEPQKGCWVAPVCENELRDLYESLRVVAPVLLKKAIACGNENWELEVLTAYHKLSRAQNLDTTPDWTEWEERHNHFHTTLLAGAEARNMFDFFRDLANQIKRYRYFALSQHQGNKHSLFDIEEHEMIMKLALAKNSEEAARLLDSHLDSSMKMIESAIQAA</sequence>
<dbReference type="AlphaFoldDB" id="A0A2S3R5P8"/>
<evidence type="ECO:0000256" key="2">
    <source>
        <dbReference type="ARBA" id="ARBA00023125"/>
    </source>
</evidence>
<dbReference type="Proteomes" id="UP000863257">
    <property type="component" value="Unassembled WGS sequence"/>
</dbReference>
<dbReference type="Gene3D" id="1.20.120.530">
    <property type="entry name" value="GntR ligand-binding domain-like"/>
    <property type="match status" value="1"/>
</dbReference>
<dbReference type="SUPFAM" id="SSF46785">
    <property type="entry name" value="Winged helix' DNA-binding domain"/>
    <property type="match status" value="1"/>
</dbReference>
<accession>A0A2S3R5P8</accession>
<reference evidence="6 7" key="1">
    <citation type="journal article" date="2018" name="Front. Microbiol.">
        <title>Phylogeny of Vibrio vulnificus from the Analysis of the Core-Genome: Implications for Intra-Species Taxonomy.</title>
        <authorList>
            <person name="Roig F.J."/>
            <person name="Gonzalez-Candelas F."/>
            <person name="Sanjuan E."/>
            <person name="Fouz B."/>
            <person name="Feil E.J."/>
            <person name="Llorens C."/>
            <person name="Baker-Austin C."/>
            <person name="Oliver J.D."/>
            <person name="Danin-Poleg Y."/>
            <person name="Gibas C.J."/>
            <person name="Kashi Y."/>
            <person name="Gulig P.A."/>
            <person name="Morrison S.S."/>
            <person name="Amaro C."/>
        </authorList>
    </citation>
    <scope>NUCLEOTIDE SEQUENCE [LARGE SCALE GENOMIC DNA]</scope>
    <source>
        <strain evidence="6 7">CECT4608</strain>
    </source>
</reference>
<evidence type="ECO:0000313" key="7">
    <source>
        <dbReference type="Proteomes" id="UP000237466"/>
    </source>
</evidence>
<dbReference type="Gene3D" id="1.10.10.10">
    <property type="entry name" value="Winged helix-like DNA-binding domain superfamily/Winged helix DNA-binding domain"/>
    <property type="match status" value="1"/>
</dbReference>
<dbReference type="SMART" id="SM00345">
    <property type="entry name" value="HTH_GNTR"/>
    <property type="match status" value="1"/>
</dbReference>